<evidence type="ECO:0000313" key="3">
    <source>
        <dbReference type="EMBL" id="CAG7826237.1"/>
    </source>
</evidence>
<proteinExistence type="predicted"/>
<feature type="compositionally biased region" description="Basic and acidic residues" evidence="1">
    <location>
        <begin position="1"/>
        <end position="11"/>
    </location>
</feature>
<dbReference type="AlphaFoldDB" id="A0A8J2L611"/>
<dbReference type="CDD" id="cd18186">
    <property type="entry name" value="BTB_POZ_ZBTB_KLHL-like"/>
    <property type="match status" value="1"/>
</dbReference>
<feature type="compositionally biased region" description="Polar residues" evidence="1">
    <location>
        <begin position="12"/>
        <end position="33"/>
    </location>
</feature>
<feature type="region of interest" description="Disordered" evidence="1">
    <location>
        <begin position="1"/>
        <end position="33"/>
    </location>
</feature>
<dbReference type="InterPro" id="IPR000210">
    <property type="entry name" value="BTB/POZ_dom"/>
</dbReference>
<dbReference type="Proteomes" id="UP000708208">
    <property type="component" value="Unassembled WGS sequence"/>
</dbReference>
<sequence length="132" mass="14660">MSTKPSSEETYGKNTSNEVSSARSQSSNEANFSMLMGNQPTDIVVVTADGRRFPVHKLVLFAQSKFFSESPELAKKGAVTEEIHLDFITSDVFSVVQEFMYSGTVSIKKTQEEEMKKLFSKLGIKIKPPNSI</sequence>
<dbReference type="PROSITE" id="PS50097">
    <property type="entry name" value="BTB"/>
    <property type="match status" value="1"/>
</dbReference>
<dbReference type="Pfam" id="PF00651">
    <property type="entry name" value="BTB"/>
    <property type="match status" value="1"/>
</dbReference>
<feature type="domain" description="BTB" evidence="2">
    <location>
        <begin position="41"/>
        <end position="109"/>
    </location>
</feature>
<evidence type="ECO:0000256" key="1">
    <source>
        <dbReference type="SAM" id="MobiDB-lite"/>
    </source>
</evidence>
<dbReference type="EMBL" id="CAJVCH010539133">
    <property type="protein sequence ID" value="CAG7826237.1"/>
    <property type="molecule type" value="Genomic_DNA"/>
</dbReference>
<accession>A0A8J2L611</accession>
<dbReference type="OrthoDB" id="684045at2759"/>
<gene>
    <name evidence="3" type="ORF">AFUS01_LOCUS36302</name>
</gene>
<evidence type="ECO:0000259" key="2">
    <source>
        <dbReference type="PROSITE" id="PS50097"/>
    </source>
</evidence>
<protein>
    <recommendedName>
        <fullName evidence="2">BTB domain-containing protein</fullName>
    </recommendedName>
</protein>
<organism evidence="3 4">
    <name type="scientific">Allacma fusca</name>
    <dbReference type="NCBI Taxonomy" id="39272"/>
    <lineage>
        <taxon>Eukaryota</taxon>
        <taxon>Metazoa</taxon>
        <taxon>Ecdysozoa</taxon>
        <taxon>Arthropoda</taxon>
        <taxon>Hexapoda</taxon>
        <taxon>Collembola</taxon>
        <taxon>Symphypleona</taxon>
        <taxon>Sminthuridae</taxon>
        <taxon>Allacma</taxon>
    </lineage>
</organism>
<reference evidence="3" key="1">
    <citation type="submission" date="2021-06" db="EMBL/GenBank/DDBJ databases">
        <authorList>
            <person name="Hodson N. C."/>
            <person name="Mongue J. A."/>
            <person name="Jaron S. K."/>
        </authorList>
    </citation>
    <scope>NUCLEOTIDE SEQUENCE</scope>
</reference>
<name>A0A8J2L611_9HEXA</name>
<evidence type="ECO:0000313" key="4">
    <source>
        <dbReference type="Proteomes" id="UP000708208"/>
    </source>
</evidence>
<comment type="caution">
    <text evidence="3">The sequence shown here is derived from an EMBL/GenBank/DDBJ whole genome shotgun (WGS) entry which is preliminary data.</text>
</comment>
<keyword evidence="4" id="KW-1185">Reference proteome</keyword>